<evidence type="ECO:0000313" key="1">
    <source>
        <dbReference type="EMBL" id="KAI0038117.1"/>
    </source>
</evidence>
<keyword evidence="2" id="KW-1185">Reference proteome</keyword>
<evidence type="ECO:0000313" key="2">
    <source>
        <dbReference type="Proteomes" id="UP000814033"/>
    </source>
</evidence>
<comment type="caution">
    <text evidence="1">The sequence shown here is derived from an EMBL/GenBank/DDBJ whole genome shotgun (WGS) entry which is preliminary data.</text>
</comment>
<reference evidence="1" key="2">
    <citation type="journal article" date="2022" name="New Phytol.">
        <title>Evolutionary transition to the ectomycorrhizal habit in the genomes of a hyperdiverse lineage of mushroom-forming fungi.</title>
        <authorList>
            <person name="Looney B."/>
            <person name="Miyauchi S."/>
            <person name="Morin E."/>
            <person name="Drula E."/>
            <person name="Courty P.E."/>
            <person name="Kohler A."/>
            <person name="Kuo A."/>
            <person name="LaButti K."/>
            <person name="Pangilinan J."/>
            <person name="Lipzen A."/>
            <person name="Riley R."/>
            <person name="Andreopoulos W."/>
            <person name="He G."/>
            <person name="Johnson J."/>
            <person name="Nolan M."/>
            <person name="Tritt A."/>
            <person name="Barry K.W."/>
            <person name="Grigoriev I.V."/>
            <person name="Nagy L.G."/>
            <person name="Hibbett D."/>
            <person name="Henrissat B."/>
            <person name="Matheny P.B."/>
            <person name="Labbe J."/>
            <person name="Martin F.M."/>
        </authorList>
    </citation>
    <scope>NUCLEOTIDE SEQUENCE</scope>
    <source>
        <strain evidence="1">FP105234-sp</strain>
    </source>
</reference>
<dbReference type="Proteomes" id="UP000814033">
    <property type="component" value="Unassembled WGS sequence"/>
</dbReference>
<proteinExistence type="predicted"/>
<name>A0ACB8R2I0_9AGAM</name>
<gene>
    <name evidence="1" type="ORF">FA95DRAFT_1600200</name>
</gene>
<accession>A0ACB8R2I0</accession>
<organism evidence="1 2">
    <name type="scientific">Auriscalpium vulgare</name>
    <dbReference type="NCBI Taxonomy" id="40419"/>
    <lineage>
        <taxon>Eukaryota</taxon>
        <taxon>Fungi</taxon>
        <taxon>Dikarya</taxon>
        <taxon>Basidiomycota</taxon>
        <taxon>Agaricomycotina</taxon>
        <taxon>Agaricomycetes</taxon>
        <taxon>Russulales</taxon>
        <taxon>Auriscalpiaceae</taxon>
        <taxon>Auriscalpium</taxon>
    </lineage>
</organism>
<protein>
    <submittedName>
        <fullName evidence="1">Uncharacterized protein</fullName>
    </submittedName>
</protein>
<dbReference type="EMBL" id="MU276589">
    <property type="protein sequence ID" value="KAI0038117.1"/>
    <property type="molecule type" value="Genomic_DNA"/>
</dbReference>
<sequence>MSTIFLLGATGYVGGSVLTALRDQRPDLEITALVRNPAHAGAIRATGASVIPGSFGDAKLVEDQVYAHDVVINTADSNNVKLMEAILRGARRRYDEGKKQSVLVHTSGVAVLLDGGREGKFDMSGKIWNDAKEDDLKSITNSMHGQVDVREHINLKLGGDGPSALFNVAAASARVVADRLKELGWKARLENLEIYMKVDVAIVSQ</sequence>
<reference evidence="1" key="1">
    <citation type="submission" date="2021-02" db="EMBL/GenBank/DDBJ databases">
        <authorList>
            <consortium name="DOE Joint Genome Institute"/>
            <person name="Ahrendt S."/>
            <person name="Looney B.P."/>
            <person name="Miyauchi S."/>
            <person name="Morin E."/>
            <person name="Drula E."/>
            <person name="Courty P.E."/>
            <person name="Chicoki N."/>
            <person name="Fauchery L."/>
            <person name="Kohler A."/>
            <person name="Kuo A."/>
            <person name="Labutti K."/>
            <person name="Pangilinan J."/>
            <person name="Lipzen A."/>
            <person name="Riley R."/>
            <person name="Andreopoulos W."/>
            <person name="He G."/>
            <person name="Johnson J."/>
            <person name="Barry K.W."/>
            <person name="Grigoriev I.V."/>
            <person name="Nagy L."/>
            <person name="Hibbett D."/>
            <person name="Henrissat B."/>
            <person name="Matheny P.B."/>
            <person name="Labbe J."/>
            <person name="Martin F."/>
        </authorList>
    </citation>
    <scope>NUCLEOTIDE SEQUENCE</scope>
    <source>
        <strain evidence="1">FP105234-sp</strain>
    </source>
</reference>